<dbReference type="Gene3D" id="3.90.55.10">
    <property type="entry name" value="Dimethylsulfoxide Reductase, domain 3"/>
    <property type="match status" value="1"/>
</dbReference>
<dbReference type="EMBL" id="UGDC01000003">
    <property type="protein sequence ID" value="STJ80141.1"/>
    <property type="molecule type" value="Genomic_DNA"/>
</dbReference>
<accession>A0A376Y6Y8</accession>
<dbReference type="EC" id="1.7.2.3" evidence="1"/>
<dbReference type="Proteomes" id="UP000254785">
    <property type="component" value="Unassembled WGS sequence"/>
</dbReference>
<sequence>MAQRVTMPMFNAFWQQNKLIEMRRSEKNEQYVRYGDFRADPVKNALGTPSGKN</sequence>
<evidence type="ECO:0000313" key="2">
    <source>
        <dbReference type="Proteomes" id="UP000254785"/>
    </source>
</evidence>
<dbReference type="AlphaFoldDB" id="A0A376Y6Y8"/>
<dbReference type="GO" id="GO:0050626">
    <property type="term" value="F:trimethylamine-N-oxide reductase (cytochrome c) activity"/>
    <property type="evidence" value="ECO:0007669"/>
    <property type="project" value="UniProtKB-EC"/>
</dbReference>
<name>A0A376Y6Y8_ECOLX</name>
<dbReference type="EC" id="1.6.6.9" evidence="1"/>
<organism evidence="1 2">
    <name type="scientific">Escherichia coli</name>
    <dbReference type="NCBI Taxonomy" id="562"/>
    <lineage>
        <taxon>Bacteria</taxon>
        <taxon>Pseudomonadati</taxon>
        <taxon>Pseudomonadota</taxon>
        <taxon>Gammaproteobacteria</taxon>
        <taxon>Enterobacterales</taxon>
        <taxon>Enterobacteriaceae</taxon>
        <taxon>Escherichia</taxon>
    </lineage>
</organism>
<protein>
    <submittedName>
        <fullName evidence="1">Trimethylamine-N-oxide reductase 2</fullName>
        <ecNumber evidence="1">1.6.6.9</ecNumber>
        <ecNumber evidence="1">1.7.2.3</ecNumber>
    </submittedName>
</protein>
<evidence type="ECO:0000313" key="1">
    <source>
        <dbReference type="EMBL" id="STJ80141.1"/>
    </source>
</evidence>
<gene>
    <name evidence="1" type="primary">bisZ_4</name>
    <name evidence="1" type="ORF">NCTC9117_02752</name>
</gene>
<keyword evidence="1" id="KW-0560">Oxidoreductase</keyword>
<proteinExistence type="predicted"/>
<reference evidence="1 2" key="1">
    <citation type="submission" date="2018-06" db="EMBL/GenBank/DDBJ databases">
        <authorList>
            <consortium name="Pathogen Informatics"/>
            <person name="Doyle S."/>
        </authorList>
    </citation>
    <scope>NUCLEOTIDE SEQUENCE [LARGE SCALE GENOMIC DNA]</scope>
    <source>
        <strain evidence="1 2">NCTC9117</strain>
    </source>
</reference>
<dbReference type="Gene3D" id="3.40.228.10">
    <property type="entry name" value="Dimethylsulfoxide Reductase, domain 2"/>
    <property type="match status" value="1"/>
</dbReference>